<dbReference type="Proteomes" id="UP000231263">
    <property type="component" value="Unassembled WGS sequence"/>
</dbReference>
<dbReference type="PANTHER" id="PTHR46499:SF1">
    <property type="entry name" value="QUEUINE TRNA-RIBOSYLTRANSFERASE"/>
    <property type="match status" value="1"/>
</dbReference>
<keyword evidence="2" id="KW-0808">Transferase</keyword>
<keyword evidence="3" id="KW-0819">tRNA processing</keyword>
<evidence type="ECO:0000259" key="4">
    <source>
        <dbReference type="Pfam" id="PF01702"/>
    </source>
</evidence>
<sequence>LELPHGQIETPFFMPIATRGAVKTMSSIDMKAIGAQIILSNTYHLLLRPGSDGIKKLGGLHNFMHWNGPILTDSGGYQVFSLSKMNKTEEDGVEFRSDIDGHKIKLTPEGSMAMQANIGADIIMQFDDVAAGDSTRERYEDAMERSLRWAKRCKDSYNEEQKLFGIVQGGTHEDLRERSLNGLVEIGFDGYAIGGLSVGESRESAFRIAKRLGEIMPADKPRYFMGGGMPEEIVYYVSIGVDMFDCVLPTRNARHGTLFLWKDDPATAVKKAFELAQDGASDTMIADALYQKIQITKETYAFDISVIDAYADLESSNTYTKAYLRHLFKTNEILGMRLATMQNIRFYLRLMQELRNVI</sequence>
<proteinExistence type="predicted"/>
<evidence type="ECO:0000256" key="2">
    <source>
        <dbReference type="ARBA" id="ARBA00022679"/>
    </source>
</evidence>
<organism evidence="5 6">
    <name type="scientific">Candidatus Uhrbacteria bacterium CG_4_9_14_3_um_filter_41_35</name>
    <dbReference type="NCBI Taxonomy" id="1975034"/>
    <lineage>
        <taxon>Bacteria</taxon>
        <taxon>Candidatus Uhriibacteriota</taxon>
    </lineage>
</organism>
<comment type="caution">
    <text evidence="5">The sequence shown here is derived from an EMBL/GenBank/DDBJ whole genome shotgun (WGS) entry which is preliminary data.</text>
</comment>
<dbReference type="NCBIfam" id="TIGR00430">
    <property type="entry name" value="Q_tRNA_tgt"/>
    <property type="match status" value="1"/>
</dbReference>
<accession>A0A2M7XDR9</accession>
<dbReference type="EMBL" id="PFWT01000019">
    <property type="protein sequence ID" value="PJA45982.1"/>
    <property type="molecule type" value="Genomic_DNA"/>
</dbReference>
<dbReference type="GO" id="GO:0008616">
    <property type="term" value="P:tRNA queuosine(34) biosynthetic process"/>
    <property type="evidence" value="ECO:0007669"/>
    <property type="project" value="TreeGrafter"/>
</dbReference>
<protein>
    <submittedName>
        <fullName evidence="5">tRNA guanosine(34) transglycosylase Tgt</fullName>
    </submittedName>
</protein>
<name>A0A2M7XDR9_9BACT</name>
<dbReference type="InterPro" id="IPR036511">
    <property type="entry name" value="TGT-like_sf"/>
</dbReference>
<dbReference type="InterPro" id="IPR004803">
    <property type="entry name" value="TGT"/>
</dbReference>
<evidence type="ECO:0000313" key="6">
    <source>
        <dbReference type="Proteomes" id="UP000231263"/>
    </source>
</evidence>
<dbReference type="PANTHER" id="PTHR46499">
    <property type="entry name" value="QUEUINE TRNA-RIBOSYLTRANSFERASE"/>
    <property type="match status" value="1"/>
</dbReference>
<feature type="non-terminal residue" evidence="5">
    <location>
        <position position="1"/>
    </location>
</feature>
<dbReference type="NCBIfam" id="TIGR00449">
    <property type="entry name" value="tgt_general"/>
    <property type="match status" value="1"/>
</dbReference>
<evidence type="ECO:0000256" key="1">
    <source>
        <dbReference type="ARBA" id="ARBA00022676"/>
    </source>
</evidence>
<dbReference type="GO" id="GO:0008479">
    <property type="term" value="F:tRNA-guanosine(34) queuine transglycosylase activity"/>
    <property type="evidence" value="ECO:0007669"/>
    <property type="project" value="InterPro"/>
</dbReference>
<dbReference type="GO" id="GO:0005829">
    <property type="term" value="C:cytosol"/>
    <property type="evidence" value="ECO:0007669"/>
    <property type="project" value="TreeGrafter"/>
</dbReference>
<dbReference type="InterPro" id="IPR050076">
    <property type="entry name" value="ArchSynthase1/Queuine_TRR"/>
</dbReference>
<feature type="domain" description="tRNA-guanine(15) transglycosylase-like" evidence="4">
    <location>
        <begin position="1"/>
        <end position="358"/>
    </location>
</feature>
<dbReference type="InterPro" id="IPR002616">
    <property type="entry name" value="tRNA_ribo_trans-like"/>
</dbReference>
<reference evidence="6" key="1">
    <citation type="submission" date="2017-09" db="EMBL/GenBank/DDBJ databases">
        <title>Depth-based differentiation of microbial function through sediment-hosted aquifers and enrichment of novel symbionts in the deep terrestrial subsurface.</title>
        <authorList>
            <person name="Probst A.J."/>
            <person name="Ladd B."/>
            <person name="Jarett J.K."/>
            <person name="Geller-Mcgrath D.E."/>
            <person name="Sieber C.M.K."/>
            <person name="Emerson J.B."/>
            <person name="Anantharaman K."/>
            <person name="Thomas B.C."/>
            <person name="Malmstrom R."/>
            <person name="Stieglmeier M."/>
            <person name="Klingl A."/>
            <person name="Woyke T."/>
            <person name="Ryan C.M."/>
            <person name="Banfield J.F."/>
        </authorList>
    </citation>
    <scope>NUCLEOTIDE SEQUENCE [LARGE SCALE GENOMIC DNA]</scope>
</reference>
<dbReference type="SUPFAM" id="SSF51713">
    <property type="entry name" value="tRNA-guanine transglycosylase"/>
    <property type="match status" value="1"/>
</dbReference>
<evidence type="ECO:0000313" key="5">
    <source>
        <dbReference type="EMBL" id="PJA45982.1"/>
    </source>
</evidence>
<keyword evidence="1" id="KW-0328">Glycosyltransferase</keyword>
<evidence type="ECO:0000256" key="3">
    <source>
        <dbReference type="ARBA" id="ARBA00022694"/>
    </source>
</evidence>
<dbReference type="Gene3D" id="3.20.20.105">
    <property type="entry name" value="Queuine tRNA-ribosyltransferase-like"/>
    <property type="match status" value="1"/>
</dbReference>
<gene>
    <name evidence="5" type="ORF">CO173_03855</name>
</gene>
<dbReference type="Pfam" id="PF01702">
    <property type="entry name" value="TGT"/>
    <property type="match status" value="1"/>
</dbReference>
<dbReference type="AlphaFoldDB" id="A0A2M7XDR9"/>